<keyword evidence="3 7" id="KW-0997">Cell inner membrane</keyword>
<keyword evidence="10" id="KW-1185">Reference proteome</keyword>
<feature type="transmembrane region" description="Helical" evidence="7">
    <location>
        <begin position="423"/>
        <end position="449"/>
    </location>
</feature>
<evidence type="ECO:0000256" key="5">
    <source>
        <dbReference type="ARBA" id="ARBA00022989"/>
    </source>
</evidence>
<proteinExistence type="inferred from homology"/>
<feature type="domain" description="TRAP C4-dicarboxylate transport system permease DctM subunit" evidence="8">
    <location>
        <begin position="13"/>
        <end position="447"/>
    </location>
</feature>
<feature type="transmembrane region" description="Helical" evidence="7">
    <location>
        <begin position="195"/>
        <end position="222"/>
    </location>
</feature>
<comment type="caution">
    <text evidence="7">Lacks conserved residue(s) required for the propagation of feature annotation.</text>
</comment>
<evidence type="ECO:0000313" key="9">
    <source>
        <dbReference type="EMBL" id="OXT02203.1"/>
    </source>
</evidence>
<keyword evidence="2" id="KW-1003">Cell membrane</keyword>
<comment type="caution">
    <text evidence="9">The sequence shown here is derived from an EMBL/GenBank/DDBJ whole genome shotgun (WGS) entry which is preliminary data.</text>
</comment>
<evidence type="ECO:0000313" key="10">
    <source>
        <dbReference type="Proteomes" id="UP000215405"/>
    </source>
</evidence>
<evidence type="ECO:0000256" key="4">
    <source>
        <dbReference type="ARBA" id="ARBA00022692"/>
    </source>
</evidence>
<reference evidence="10" key="1">
    <citation type="journal article" date="2017" name="Int. J. Syst. Evol. Microbiol.">
        <title>Notoacmeibacter marinus gen. nov., sp. nov., isolated from the gut of a limpet and proposal of Notoacmeibacteraceae fam. nov. in the order Rhizobiales of the class Alphaproteobacteria.</title>
        <authorList>
            <person name="Huang Z."/>
            <person name="Guo F."/>
            <person name="Lai Q."/>
        </authorList>
    </citation>
    <scope>NUCLEOTIDE SEQUENCE [LARGE SCALE GENOMIC DNA]</scope>
    <source>
        <strain evidence="10">XMTR2A4</strain>
    </source>
</reference>
<sequence>MAHYLSIFLLLAAVLVLMGGFPVAFTLGGVGILFALFGAQLGQFDLALLSGTPSRIYGIMINETLVAVPLFVLMGVILQRSRIAEDLLVTLGQMLQRFPGGLGVSVIFVGALLAASTGIVGATVVTMGLLSVPAMLRAGYDPRLVSGIVCSSGTLGQIIPPSIVLIFIADILQSANSTAQLSLGNYSATPVSVGALFMGALLPGLLLVAFYMITVIGIALFRPSACPAVPQNKKIESSMLLRAGYYLLPPILLIIAVLGSILLGFATPTEAASVGAIGAFVLAFSKQRLSVSDIFEAVKNTMFVSAMVFTILIGATVFSLVFRGLGGEELLETLLLSLPGGLVGAVVFIMALMFIMGFFLDTFEVVFLVIPIAGPTLLKLGLDPIWFGVAIGINLQTSFLTPPFGFALFYLRGAAGTLLTIRNIYAGVVPFVAIQLLVLLLVSVAPGIATWLPERVFNTAPLIANPAEEKYGPSDDGDTYSTY</sequence>
<keyword evidence="6 7" id="KW-0472">Membrane</keyword>
<dbReference type="Proteomes" id="UP000215405">
    <property type="component" value="Unassembled WGS sequence"/>
</dbReference>
<dbReference type="InterPro" id="IPR004681">
    <property type="entry name" value="TRAP_DctM"/>
</dbReference>
<feature type="transmembrane region" description="Helical" evidence="7">
    <location>
        <begin position="301"/>
        <end position="322"/>
    </location>
</feature>
<dbReference type="AlphaFoldDB" id="A0A231V1Y7"/>
<comment type="similarity">
    <text evidence="7">Belongs to the TRAP transporter large permease family.</text>
</comment>
<accession>A0A231V1Y7</accession>
<dbReference type="PANTHER" id="PTHR33362:SF7">
    <property type="entry name" value="SLL1103 PROTEIN"/>
    <property type="match status" value="1"/>
</dbReference>
<feature type="transmembrane region" description="Helical" evidence="7">
    <location>
        <begin position="334"/>
        <end position="355"/>
    </location>
</feature>
<evidence type="ECO:0000256" key="6">
    <source>
        <dbReference type="ARBA" id="ARBA00023136"/>
    </source>
</evidence>
<comment type="subcellular location">
    <subcellularLocation>
        <location evidence="1 7">Cell inner membrane</location>
        <topology evidence="1 7">Multi-pass membrane protein</topology>
    </subcellularLocation>
</comment>
<keyword evidence="7" id="KW-0813">Transport</keyword>
<evidence type="ECO:0000256" key="2">
    <source>
        <dbReference type="ARBA" id="ARBA00022475"/>
    </source>
</evidence>
<name>A0A231V1Y7_9HYPH</name>
<evidence type="ECO:0000256" key="3">
    <source>
        <dbReference type="ARBA" id="ARBA00022519"/>
    </source>
</evidence>
<keyword evidence="5 7" id="KW-1133">Transmembrane helix</keyword>
<keyword evidence="4 7" id="KW-0812">Transmembrane</keyword>
<feature type="transmembrane region" description="Helical" evidence="7">
    <location>
        <begin position="99"/>
        <end position="132"/>
    </location>
</feature>
<gene>
    <name evidence="9" type="ORF">B7H23_04610</name>
</gene>
<dbReference type="NCBIfam" id="TIGR00786">
    <property type="entry name" value="dctM"/>
    <property type="match status" value="1"/>
</dbReference>
<evidence type="ECO:0000259" key="8">
    <source>
        <dbReference type="Pfam" id="PF06808"/>
    </source>
</evidence>
<dbReference type="RefSeq" id="WP_094076162.1">
    <property type="nucleotide sequence ID" value="NZ_NBYO01000001.1"/>
</dbReference>
<comment type="function">
    <text evidence="7">Part of the tripartite ATP-independent periplasmic (TRAP) transport system.</text>
</comment>
<feature type="transmembrane region" description="Helical" evidence="7">
    <location>
        <begin position="243"/>
        <end position="265"/>
    </location>
</feature>
<dbReference type="PANTHER" id="PTHR33362">
    <property type="entry name" value="SIALIC ACID TRAP TRANSPORTER PERMEASE PROTEIN SIAT-RELATED"/>
    <property type="match status" value="1"/>
</dbReference>
<protein>
    <recommendedName>
        <fullName evidence="7">TRAP transporter large permease protein</fullName>
    </recommendedName>
</protein>
<comment type="subunit">
    <text evidence="7">The complex comprises the extracytoplasmic solute receptor protein and the two transmembrane proteins.</text>
</comment>
<dbReference type="Pfam" id="PF06808">
    <property type="entry name" value="DctM"/>
    <property type="match status" value="1"/>
</dbReference>
<feature type="transmembrane region" description="Helical" evidence="7">
    <location>
        <begin position="384"/>
        <end position="411"/>
    </location>
</feature>
<feature type="transmembrane region" description="Helical" evidence="7">
    <location>
        <begin position="56"/>
        <end position="78"/>
    </location>
</feature>
<dbReference type="InterPro" id="IPR010656">
    <property type="entry name" value="DctM"/>
</dbReference>
<evidence type="ECO:0000256" key="7">
    <source>
        <dbReference type="RuleBase" id="RU369079"/>
    </source>
</evidence>
<evidence type="ECO:0000256" key="1">
    <source>
        <dbReference type="ARBA" id="ARBA00004429"/>
    </source>
</evidence>
<feature type="transmembrane region" description="Helical" evidence="7">
    <location>
        <begin position="7"/>
        <end position="36"/>
    </location>
</feature>
<dbReference type="GO" id="GO:0005886">
    <property type="term" value="C:plasma membrane"/>
    <property type="evidence" value="ECO:0007669"/>
    <property type="project" value="UniProtKB-SubCell"/>
</dbReference>
<organism evidence="9 10">
    <name type="scientific">Notoacmeibacter marinus</name>
    <dbReference type="NCBI Taxonomy" id="1876515"/>
    <lineage>
        <taxon>Bacteria</taxon>
        <taxon>Pseudomonadati</taxon>
        <taxon>Pseudomonadota</taxon>
        <taxon>Alphaproteobacteria</taxon>
        <taxon>Hyphomicrobiales</taxon>
        <taxon>Notoacmeibacteraceae</taxon>
        <taxon>Notoacmeibacter</taxon>
    </lineage>
</organism>
<dbReference type="GO" id="GO:0022857">
    <property type="term" value="F:transmembrane transporter activity"/>
    <property type="evidence" value="ECO:0007669"/>
    <property type="project" value="UniProtKB-UniRule"/>
</dbReference>
<dbReference type="EMBL" id="NBYO01000001">
    <property type="protein sequence ID" value="OXT02203.1"/>
    <property type="molecule type" value="Genomic_DNA"/>
</dbReference>